<dbReference type="EMBL" id="MF663761">
    <property type="protein sequence ID" value="ATI16516.1"/>
    <property type="molecule type" value="Genomic_DNA"/>
</dbReference>
<sequence length="51" mass="5905">MYDIRELSELSGINYYTLKGRLTHYGWTVERAISEPSFKGKNQTYKGAVEC</sequence>
<name>A0A291LBK1_9CAUD</name>
<dbReference type="Proteomes" id="UP000230794">
    <property type="component" value="Segment"/>
</dbReference>
<protein>
    <submittedName>
        <fullName evidence="1">Uncharacterized protein</fullName>
    </submittedName>
</protein>
<accession>A0A291LBK1</accession>
<evidence type="ECO:0000313" key="1">
    <source>
        <dbReference type="EMBL" id="ATI16516.1"/>
    </source>
</evidence>
<organism evidence="1 2">
    <name type="scientific">Klebsiella phage vB_KpnM_KpV79</name>
    <dbReference type="NCBI Taxonomy" id="2041212"/>
    <lineage>
        <taxon>Viruses</taxon>
        <taxon>Duplodnaviria</taxon>
        <taxon>Heunggongvirae</taxon>
        <taxon>Uroviricota</taxon>
        <taxon>Caudoviricetes</taxon>
        <taxon>Jameshumphriesvirinae</taxon>
        <taxon>Sircambvirus</taxon>
        <taxon>Sircambvirus KpV79</taxon>
        <taxon>Jedunavirus KpV52</taxon>
    </lineage>
</organism>
<gene>
    <name evidence="1" type="ORF">kpv79_63</name>
</gene>
<keyword evidence="2" id="KW-1185">Reference proteome</keyword>
<evidence type="ECO:0000313" key="2">
    <source>
        <dbReference type="Proteomes" id="UP000230794"/>
    </source>
</evidence>
<proteinExistence type="predicted"/>
<reference evidence="1 2" key="1">
    <citation type="submission" date="2017-08" db="EMBL/GenBank/DDBJ databases">
        <title>Complete genome sequence of Klebsiella pneumoniae phage vB_KpnM_KpV79.</title>
        <authorList>
            <person name="Komisarova E.V."/>
            <person name="Krasilnikova V.M."/>
            <person name="Myakinina V.P."/>
            <person name="Kislichkina A.A."/>
            <person name="Bogun A.G."/>
            <person name="Volozhantsev N.V."/>
        </authorList>
    </citation>
    <scope>NUCLEOTIDE SEQUENCE [LARGE SCALE GENOMIC DNA]</scope>
</reference>